<name>A0A699HG70_TANCI</name>
<keyword evidence="3" id="KW-0695">RNA-directed DNA polymerase</keyword>
<keyword evidence="1" id="KW-0175">Coiled coil</keyword>
<gene>
    <name evidence="3" type="ORF">Tci_390379</name>
</gene>
<organism evidence="3">
    <name type="scientific">Tanacetum cinerariifolium</name>
    <name type="common">Dalmatian daisy</name>
    <name type="synonym">Chrysanthemum cinerariifolium</name>
    <dbReference type="NCBI Taxonomy" id="118510"/>
    <lineage>
        <taxon>Eukaryota</taxon>
        <taxon>Viridiplantae</taxon>
        <taxon>Streptophyta</taxon>
        <taxon>Embryophyta</taxon>
        <taxon>Tracheophyta</taxon>
        <taxon>Spermatophyta</taxon>
        <taxon>Magnoliopsida</taxon>
        <taxon>eudicotyledons</taxon>
        <taxon>Gunneridae</taxon>
        <taxon>Pentapetalae</taxon>
        <taxon>asterids</taxon>
        <taxon>campanulids</taxon>
        <taxon>Asterales</taxon>
        <taxon>Asteraceae</taxon>
        <taxon>Asteroideae</taxon>
        <taxon>Anthemideae</taxon>
        <taxon>Anthemidinae</taxon>
        <taxon>Tanacetum</taxon>
    </lineage>
</organism>
<dbReference type="AlphaFoldDB" id="A0A699HG70"/>
<comment type="caution">
    <text evidence="3">The sequence shown here is derived from an EMBL/GenBank/DDBJ whole genome shotgun (WGS) entry which is preliminary data.</text>
</comment>
<dbReference type="EMBL" id="BKCJ010158172">
    <property type="protein sequence ID" value="GEY18405.1"/>
    <property type="molecule type" value="Genomic_DNA"/>
</dbReference>
<evidence type="ECO:0000313" key="3">
    <source>
        <dbReference type="EMBL" id="GEY18405.1"/>
    </source>
</evidence>
<accession>A0A699HG70</accession>
<reference evidence="3" key="1">
    <citation type="journal article" date="2019" name="Sci. Rep.">
        <title>Draft genome of Tanacetum cinerariifolium, the natural source of mosquito coil.</title>
        <authorList>
            <person name="Yamashiro T."/>
            <person name="Shiraishi A."/>
            <person name="Satake H."/>
            <person name="Nakayama K."/>
        </authorList>
    </citation>
    <scope>NUCLEOTIDE SEQUENCE</scope>
</reference>
<keyword evidence="3" id="KW-0548">Nucleotidyltransferase</keyword>
<sequence>MEHILLEEWMMKDCKHYGELMIKNHLMDKLLKEVLRIERVMYTVKTKMVIHTVKTEMMRLVVEIECVGKIVDAFDKVTMSSDGLQPEQMDLNYVHALNEPHLHEIFVVLKYEAFRTKMYNNLNKLQRQLKRENPYSSNSKSCLKVLRTPFKEFFDSKEVNALEFHIKCWKKNFKDYTGWEPETYKHFLLWYLDELDKLIDEKALKYELEACLVNEVIEMDDILVSKECTDESVTSLEQPDERSYSQNESINSRNEIRSSDNEISSSDGNADIGHSYDSDTVNENNNNIISDIPDMDSDRDKKEDDYADYEQQRAFFASLINNLKCDVEKCNEVNREAQQENALLTNELERNKEKEKHFTKDMTIASEYCKKTKLLNDEISYLKSQAWEKDKTFAKENEKYDEYVQPLLKRKNKLEKKNQEFLKQINDLENRLRKAGQTDQTLRMLLSKEDNVQMGKQSLGFKNQNDNVNPSVLNKAKKLASCLYNIDEMGKDELSDRKIISEEELKCVAKKRLKVK</sequence>
<feature type="compositionally biased region" description="Polar residues" evidence="2">
    <location>
        <begin position="244"/>
        <end position="253"/>
    </location>
</feature>
<protein>
    <submittedName>
        <fullName evidence="3">Reverse transcriptase zinc-binding domain-containing protein</fullName>
    </submittedName>
</protein>
<dbReference type="GO" id="GO:0003964">
    <property type="term" value="F:RNA-directed DNA polymerase activity"/>
    <property type="evidence" value="ECO:0007669"/>
    <property type="project" value="UniProtKB-KW"/>
</dbReference>
<evidence type="ECO:0000256" key="1">
    <source>
        <dbReference type="SAM" id="Coils"/>
    </source>
</evidence>
<keyword evidence="3" id="KW-0808">Transferase</keyword>
<feature type="region of interest" description="Disordered" evidence="2">
    <location>
        <begin position="233"/>
        <end position="303"/>
    </location>
</feature>
<evidence type="ECO:0000256" key="2">
    <source>
        <dbReference type="SAM" id="MobiDB-lite"/>
    </source>
</evidence>
<feature type="coiled-coil region" evidence="1">
    <location>
        <begin position="411"/>
        <end position="438"/>
    </location>
</feature>
<proteinExistence type="predicted"/>
<feature type="compositionally biased region" description="Polar residues" evidence="2">
    <location>
        <begin position="278"/>
        <end position="289"/>
    </location>
</feature>
<feature type="coiled-coil region" evidence="1">
    <location>
        <begin position="320"/>
        <end position="354"/>
    </location>
</feature>